<name>A0A9D1DAP5_9FIRM</name>
<comment type="caution">
    <text evidence="1">The sequence shown here is derived from an EMBL/GenBank/DDBJ whole genome shotgun (WGS) entry which is preliminary data.</text>
</comment>
<accession>A0A9D1DAP5</accession>
<proteinExistence type="predicted"/>
<evidence type="ECO:0000313" key="1">
    <source>
        <dbReference type="EMBL" id="HIR39076.1"/>
    </source>
</evidence>
<gene>
    <name evidence="1" type="ORF">IAB90_01715</name>
</gene>
<dbReference type="EMBL" id="DVHB01000036">
    <property type="protein sequence ID" value="HIR39076.1"/>
    <property type="molecule type" value="Genomic_DNA"/>
</dbReference>
<sequence length="428" mass="47058">MANKRKSRSGAVMGIAVLIVLLLVLNVAASRMSATIAMGIGRFTSDALNEDTDYTVESNYLDGFEASVDIMSEGTVLLKNDVIGGGEDSDSLRSQLEVPYNLTYDFEAGTFSFTAVENAAYYRVYFYNVTEPSEDLGNTGYFQSETKEVEQENPDGTTSTVTETEYLTDENGDYLLQPLETILSLTPTYSKRFNAQYTDENGDRQTYEAGDTVTFELPNSNIGGGEYIVGIRAGGPIALYTMSDYLVDEEPTTLILHNVDPEISTSTAMDGFSTTFSQYGTTETTGGMGGTSNSIDTSNVVLENDGMMFEIDNADTYCSANPDTQLIYYITETEDGTESDAVTFSYENIKMTRNDSNTFCGWIEVEQGTDVTEGTASVNNYITRTPVPPWNIRRRVGSGFRDSPRGRRTICTFMYPVTTAQRAMTPSM</sequence>
<evidence type="ECO:0000313" key="2">
    <source>
        <dbReference type="Proteomes" id="UP000824179"/>
    </source>
</evidence>
<protein>
    <submittedName>
        <fullName evidence="1">Uncharacterized protein</fullName>
    </submittedName>
</protein>
<dbReference type="Proteomes" id="UP000824179">
    <property type="component" value="Unassembled WGS sequence"/>
</dbReference>
<reference evidence="1" key="2">
    <citation type="journal article" date="2021" name="PeerJ">
        <title>Extensive microbial diversity within the chicken gut microbiome revealed by metagenomics and culture.</title>
        <authorList>
            <person name="Gilroy R."/>
            <person name="Ravi A."/>
            <person name="Getino M."/>
            <person name="Pursley I."/>
            <person name="Horton D.L."/>
            <person name="Alikhan N.F."/>
            <person name="Baker D."/>
            <person name="Gharbi K."/>
            <person name="Hall N."/>
            <person name="Watson M."/>
            <person name="Adriaenssens E.M."/>
            <person name="Foster-Nyarko E."/>
            <person name="Jarju S."/>
            <person name="Secka A."/>
            <person name="Antonio M."/>
            <person name="Oren A."/>
            <person name="Chaudhuri R.R."/>
            <person name="La Ragione R."/>
            <person name="Hildebrand F."/>
            <person name="Pallen M.J."/>
        </authorList>
    </citation>
    <scope>NUCLEOTIDE SEQUENCE</scope>
    <source>
        <strain evidence="1">ChiW25-3613</strain>
    </source>
</reference>
<reference evidence="1" key="1">
    <citation type="submission" date="2020-10" db="EMBL/GenBank/DDBJ databases">
        <authorList>
            <person name="Gilroy R."/>
        </authorList>
    </citation>
    <scope>NUCLEOTIDE SEQUENCE</scope>
    <source>
        <strain evidence="1">ChiW25-3613</strain>
    </source>
</reference>
<dbReference type="AlphaFoldDB" id="A0A9D1DAP5"/>
<organism evidence="1 2">
    <name type="scientific">Candidatus Coproplasma stercoripullorum</name>
    <dbReference type="NCBI Taxonomy" id="2840751"/>
    <lineage>
        <taxon>Bacteria</taxon>
        <taxon>Bacillati</taxon>
        <taxon>Bacillota</taxon>
        <taxon>Clostridia</taxon>
        <taxon>Eubacteriales</taxon>
        <taxon>Candidatus Coproplasma</taxon>
    </lineage>
</organism>